<feature type="compositionally biased region" description="Polar residues" evidence="1">
    <location>
        <begin position="43"/>
        <end position="94"/>
    </location>
</feature>
<dbReference type="AlphaFoldDB" id="A0A9P7D7W8"/>
<evidence type="ECO:0000313" key="3">
    <source>
        <dbReference type="Proteomes" id="UP000714275"/>
    </source>
</evidence>
<feature type="compositionally biased region" description="Basic and acidic residues" evidence="1">
    <location>
        <begin position="161"/>
        <end position="215"/>
    </location>
</feature>
<dbReference type="Proteomes" id="UP000714275">
    <property type="component" value="Unassembled WGS sequence"/>
</dbReference>
<evidence type="ECO:0000256" key="1">
    <source>
        <dbReference type="SAM" id="MobiDB-lite"/>
    </source>
</evidence>
<proteinExistence type="predicted"/>
<feature type="compositionally biased region" description="Polar residues" evidence="1">
    <location>
        <begin position="293"/>
        <end position="321"/>
    </location>
</feature>
<feature type="compositionally biased region" description="Basic and acidic residues" evidence="1">
    <location>
        <begin position="22"/>
        <end position="32"/>
    </location>
</feature>
<protein>
    <submittedName>
        <fullName evidence="2">Uncharacterized protein</fullName>
    </submittedName>
</protein>
<feature type="compositionally biased region" description="Low complexity" evidence="1">
    <location>
        <begin position="139"/>
        <end position="156"/>
    </location>
</feature>
<feature type="compositionally biased region" description="Polar residues" evidence="1">
    <location>
        <begin position="349"/>
        <end position="359"/>
    </location>
</feature>
<comment type="caution">
    <text evidence="2">The sequence shown here is derived from an EMBL/GenBank/DDBJ whole genome shotgun (WGS) entry which is preliminary data.</text>
</comment>
<dbReference type="EMBL" id="JABBWD010000003">
    <property type="protein sequence ID" value="KAG1782759.1"/>
    <property type="molecule type" value="Genomic_DNA"/>
</dbReference>
<dbReference type="OrthoDB" id="2656226at2759"/>
<organism evidence="2 3">
    <name type="scientific">Suillus placidus</name>
    <dbReference type="NCBI Taxonomy" id="48579"/>
    <lineage>
        <taxon>Eukaryota</taxon>
        <taxon>Fungi</taxon>
        <taxon>Dikarya</taxon>
        <taxon>Basidiomycota</taxon>
        <taxon>Agaricomycotina</taxon>
        <taxon>Agaricomycetes</taxon>
        <taxon>Agaricomycetidae</taxon>
        <taxon>Boletales</taxon>
        <taxon>Suillineae</taxon>
        <taxon>Suillaceae</taxon>
        <taxon>Suillus</taxon>
    </lineage>
</organism>
<keyword evidence="3" id="KW-1185">Reference proteome</keyword>
<sequence>MTTRRREDRLHDDRYKLWVPEKPADRDYDQRRHRESRSHAHPQYSSHQPEPLSTSRTRSSSAQYPSTTGYHSATPYQTQSSNTKGYTVTASSRRAQPEPIDSRSHRRPAPTPKSSYEQVSGAEDVGRSSRQTYSSRPVQPQTTPNSTTPSTNWPSSAQDIYSKRSKDRDQERDKHREMEKERDKERASAELDRYRERHRSEQQREKEKADRQREQTRHRREKRIESESEGLMYSDNASKSGREPYQPSIRESITGHRRHRTEDGVSSVCRTSFIWGHNVDTAPKARRPHADPSHNQTSAVHMQSTGPQQEAVTQSNTTGVGSNPPPAPRVMPVYLPHKPSKSHHERHTSSATQGAQSGSDTERASLKVRHPNNLVSFI</sequence>
<feature type="compositionally biased region" description="Polar residues" evidence="1">
    <location>
        <begin position="128"/>
        <end position="138"/>
    </location>
</feature>
<feature type="region of interest" description="Disordered" evidence="1">
    <location>
        <begin position="1"/>
        <end position="265"/>
    </location>
</feature>
<gene>
    <name evidence="2" type="ORF">EV702DRAFT_960191</name>
</gene>
<accession>A0A9P7D7W8</accession>
<feature type="region of interest" description="Disordered" evidence="1">
    <location>
        <begin position="280"/>
        <end position="378"/>
    </location>
</feature>
<reference evidence="2" key="1">
    <citation type="journal article" date="2020" name="New Phytol.">
        <title>Comparative genomics reveals dynamic genome evolution in host specialist ectomycorrhizal fungi.</title>
        <authorList>
            <person name="Lofgren L.A."/>
            <person name="Nguyen N.H."/>
            <person name="Vilgalys R."/>
            <person name="Ruytinx J."/>
            <person name="Liao H.L."/>
            <person name="Branco S."/>
            <person name="Kuo A."/>
            <person name="LaButti K."/>
            <person name="Lipzen A."/>
            <person name="Andreopoulos W."/>
            <person name="Pangilinan J."/>
            <person name="Riley R."/>
            <person name="Hundley H."/>
            <person name="Na H."/>
            <person name="Barry K."/>
            <person name="Grigoriev I.V."/>
            <person name="Stajich J.E."/>
            <person name="Kennedy P.G."/>
        </authorList>
    </citation>
    <scope>NUCLEOTIDE SEQUENCE</scope>
    <source>
        <strain evidence="2">DOB743</strain>
    </source>
</reference>
<evidence type="ECO:0000313" key="2">
    <source>
        <dbReference type="EMBL" id="KAG1782759.1"/>
    </source>
</evidence>
<feature type="compositionally biased region" description="Basic and acidic residues" evidence="1">
    <location>
        <begin position="1"/>
        <end position="16"/>
    </location>
</feature>
<name>A0A9P7D7W8_9AGAM</name>